<protein>
    <submittedName>
        <fullName evidence="1">Uncharacterized protein</fullName>
    </submittedName>
</protein>
<dbReference type="EMBL" id="JAHZST010000003">
    <property type="protein sequence ID" value="MBW8183289.1"/>
    <property type="molecule type" value="Genomic_DNA"/>
</dbReference>
<evidence type="ECO:0000313" key="1">
    <source>
        <dbReference type="EMBL" id="MBW8183289.1"/>
    </source>
</evidence>
<accession>A0ABS7E0Z5</accession>
<organism evidence="1 2">
    <name type="scientific">Shewanella nanhaiensis</name>
    <dbReference type="NCBI Taxonomy" id="2864872"/>
    <lineage>
        <taxon>Bacteria</taxon>
        <taxon>Pseudomonadati</taxon>
        <taxon>Pseudomonadota</taxon>
        <taxon>Gammaproteobacteria</taxon>
        <taxon>Alteromonadales</taxon>
        <taxon>Shewanellaceae</taxon>
        <taxon>Shewanella</taxon>
    </lineage>
</organism>
<proteinExistence type="predicted"/>
<gene>
    <name evidence="1" type="ORF">K0625_06395</name>
</gene>
<sequence length="47" mass="5382">MSGLLFVVGLELYSIAEQYMDYIIDSEWFMLLHYGQNAMTTLMGSKA</sequence>
<name>A0ABS7E0Z5_9GAMM</name>
<dbReference type="RefSeq" id="WP_220108912.1">
    <property type="nucleotide sequence ID" value="NZ_JAHZST010000003.1"/>
</dbReference>
<comment type="caution">
    <text evidence="1">The sequence shown here is derived from an EMBL/GenBank/DDBJ whole genome shotgun (WGS) entry which is preliminary data.</text>
</comment>
<dbReference type="Proteomes" id="UP001195963">
    <property type="component" value="Unassembled WGS sequence"/>
</dbReference>
<evidence type="ECO:0000313" key="2">
    <source>
        <dbReference type="Proteomes" id="UP001195963"/>
    </source>
</evidence>
<reference evidence="1 2" key="1">
    <citation type="submission" date="2021-07" db="EMBL/GenBank/DDBJ databases">
        <title>Shewanella sp. nov, isolated from SCS.</title>
        <authorList>
            <person name="Cao W.R."/>
        </authorList>
    </citation>
    <scope>NUCLEOTIDE SEQUENCE [LARGE SCALE GENOMIC DNA]</scope>
    <source>
        <strain evidence="1 2">NR704-98</strain>
    </source>
</reference>
<keyword evidence="2" id="KW-1185">Reference proteome</keyword>